<feature type="signal peptide" evidence="1">
    <location>
        <begin position="1"/>
        <end position="17"/>
    </location>
</feature>
<dbReference type="AlphaFoldDB" id="A0A143PVR0"/>
<evidence type="ECO:0000313" key="3">
    <source>
        <dbReference type="EMBL" id="AMY11879.1"/>
    </source>
</evidence>
<feature type="domain" description="Acetyl xylan esterase" evidence="2">
    <location>
        <begin position="100"/>
        <end position="261"/>
    </location>
</feature>
<keyword evidence="1" id="KW-0732">Signal</keyword>
<evidence type="ECO:0000256" key="1">
    <source>
        <dbReference type="SAM" id="SignalP"/>
    </source>
</evidence>
<dbReference type="STRING" id="1855912.LuPra_05147"/>
<feature type="chain" id="PRO_5007512058" description="Acetyl xylan esterase domain-containing protein" evidence="1">
    <location>
        <begin position="18"/>
        <end position="625"/>
    </location>
</feature>
<dbReference type="Pfam" id="PF05448">
    <property type="entry name" value="AXE1"/>
    <property type="match status" value="1"/>
</dbReference>
<dbReference type="PANTHER" id="PTHR22946:SF8">
    <property type="entry name" value="ACETYL XYLAN ESTERASE DOMAIN-CONTAINING PROTEIN"/>
    <property type="match status" value="1"/>
</dbReference>
<dbReference type="KEGG" id="abac:LuPra_05147"/>
<dbReference type="Gene3D" id="3.40.50.1820">
    <property type="entry name" value="alpha/beta hydrolase"/>
    <property type="match status" value="2"/>
</dbReference>
<reference evidence="3 4" key="1">
    <citation type="journal article" date="2016" name="Genome Announc.">
        <title>First Complete Genome Sequence of a Subdivision 6 Acidobacterium Strain.</title>
        <authorList>
            <person name="Huang S."/>
            <person name="Vieira S."/>
            <person name="Bunk B."/>
            <person name="Riedel T."/>
            <person name="Sproer C."/>
            <person name="Overmann J."/>
        </authorList>
    </citation>
    <scope>NUCLEOTIDE SEQUENCE [LARGE SCALE GENOMIC DNA]</scope>
    <source>
        <strain evidence="4">DSM 100886 HEG_-6_39</strain>
    </source>
</reference>
<evidence type="ECO:0000259" key="2">
    <source>
        <dbReference type="Pfam" id="PF05448"/>
    </source>
</evidence>
<dbReference type="InterPro" id="IPR050261">
    <property type="entry name" value="FrsA_esterase"/>
</dbReference>
<evidence type="ECO:0000313" key="4">
    <source>
        <dbReference type="Proteomes" id="UP000076079"/>
    </source>
</evidence>
<dbReference type="OrthoDB" id="9805123at2"/>
<dbReference type="SUPFAM" id="SSF53474">
    <property type="entry name" value="alpha/beta-Hydrolases"/>
    <property type="match status" value="1"/>
</dbReference>
<dbReference type="PANTHER" id="PTHR22946">
    <property type="entry name" value="DIENELACTONE HYDROLASE DOMAIN-CONTAINING PROTEIN-RELATED"/>
    <property type="match status" value="1"/>
</dbReference>
<dbReference type="Proteomes" id="UP000076079">
    <property type="component" value="Chromosome"/>
</dbReference>
<dbReference type="RefSeq" id="WP_157899675.1">
    <property type="nucleotide sequence ID" value="NZ_CP015136.1"/>
</dbReference>
<organism evidence="3 4">
    <name type="scientific">Luteitalea pratensis</name>
    <dbReference type="NCBI Taxonomy" id="1855912"/>
    <lineage>
        <taxon>Bacteria</taxon>
        <taxon>Pseudomonadati</taxon>
        <taxon>Acidobacteriota</taxon>
        <taxon>Vicinamibacteria</taxon>
        <taxon>Vicinamibacterales</taxon>
        <taxon>Vicinamibacteraceae</taxon>
        <taxon>Luteitalea</taxon>
    </lineage>
</organism>
<protein>
    <recommendedName>
        <fullName evidence="2">Acetyl xylan esterase domain-containing protein</fullName>
    </recommendedName>
</protein>
<dbReference type="InterPro" id="IPR008391">
    <property type="entry name" value="AXE1_dom"/>
</dbReference>
<sequence length="625" mass="68065" precursor="true">MTLPLLLVLTLSTLALAAQQPGVDEALSRPILAPEQTRIDTQVWTATQVPVLQVPASRAAWAAQARTLRQRLLDEVVYRGTAREWRTQKVVVESFGEIAADGYRVRKIRFEAVPGLHVPALVYGPVPAPTKPTPVVLNFNGHEGTGMANAYHQARCINLAKKGLYAINVEWIGQTQLATEGLQHYRMNQLDLVGTPGLAVFYESLRRTLDLGIGLPNADAARVAVTGLSGGGWQTIILSALDTRVALANPVAGFSSYVTRAQWPDKDLGDSEQTPSDLASIADYTHLSALMAPRALQLTHNAKDNCCYRGDYALGNLVQQARPVFDLLGAGNRLGYYVNYDTGHNYERDNREAFYRFLHANLLGGSADFDPREIDVTADLRDLATLTIPVPADNADFRSLARGILAARQTPATAPRRERLQALVKAPTFAVRAEHAGTIGEAAFWKVHLDNWTVPVTELSPSTPSATTLLLNDAGRAKAGADVRRLLGEGRRVAALDPWYFGESALGQRDFLFGLLVAALGDRPLGIEVGQVTATARWLESRHGAPVEIVARGPRTSLIALVAAALEPDAISGVQVHDSWRTLREVLDRNISAQQMPEMFTFGLLAEFDVAQIEQLVAPRAVRVR</sequence>
<accession>A0A143PVR0</accession>
<gene>
    <name evidence="3" type="ORF">LuPra_05147</name>
</gene>
<keyword evidence="4" id="KW-1185">Reference proteome</keyword>
<dbReference type="EMBL" id="CP015136">
    <property type="protein sequence ID" value="AMY11879.1"/>
    <property type="molecule type" value="Genomic_DNA"/>
</dbReference>
<proteinExistence type="predicted"/>
<name>A0A143PVR0_LUTPR</name>
<reference evidence="4" key="2">
    <citation type="submission" date="2016-04" db="EMBL/GenBank/DDBJ databases">
        <title>First Complete Genome Sequence of a Subdivision 6 Acidobacterium.</title>
        <authorList>
            <person name="Huang S."/>
            <person name="Vieira S."/>
            <person name="Bunk B."/>
            <person name="Riedel T."/>
            <person name="Sproeer C."/>
            <person name="Overmann J."/>
        </authorList>
    </citation>
    <scope>NUCLEOTIDE SEQUENCE [LARGE SCALE GENOMIC DNA]</scope>
    <source>
        <strain evidence="4">DSM 100886 HEG_-6_39</strain>
    </source>
</reference>
<dbReference type="InterPro" id="IPR029058">
    <property type="entry name" value="AB_hydrolase_fold"/>
</dbReference>